<dbReference type="AlphaFoldDB" id="A0A0A9EUJ2"/>
<dbReference type="EMBL" id="GBRH01193471">
    <property type="protein sequence ID" value="JAE04425.1"/>
    <property type="molecule type" value="Transcribed_RNA"/>
</dbReference>
<reference evidence="1" key="1">
    <citation type="submission" date="2014-09" db="EMBL/GenBank/DDBJ databases">
        <authorList>
            <person name="Magalhaes I.L.F."/>
            <person name="Oliveira U."/>
            <person name="Santos F.R."/>
            <person name="Vidigal T.H.D.A."/>
            <person name="Brescovit A.D."/>
            <person name="Santos A.J."/>
        </authorList>
    </citation>
    <scope>NUCLEOTIDE SEQUENCE</scope>
    <source>
        <tissue evidence="1">Shoot tissue taken approximately 20 cm above the soil surface</tissue>
    </source>
</reference>
<name>A0A0A9EUJ2_ARUDO</name>
<evidence type="ECO:0000313" key="1">
    <source>
        <dbReference type="EMBL" id="JAE04425.1"/>
    </source>
</evidence>
<sequence>MSGRKGGQFFSSITIPARAAASSLLFSSFSLLFNSASLACSSFSLFFKSFDESRGIATVALKSAGSGGSGDSRELDAGATFLGFGM</sequence>
<protein>
    <submittedName>
        <fullName evidence="1">Uncharacterized protein</fullName>
    </submittedName>
</protein>
<reference evidence="1" key="2">
    <citation type="journal article" date="2015" name="Data Brief">
        <title>Shoot transcriptome of the giant reed, Arundo donax.</title>
        <authorList>
            <person name="Barrero R.A."/>
            <person name="Guerrero F.D."/>
            <person name="Moolhuijzen P."/>
            <person name="Goolsby J.A."/>
            <person name="Tidwell J."/>
            <person name="Bellgard S.E."/>
            <person name="Bellgard M.I."/>
        </authorList>
    </citation>
    <scope>NUCLEOTIDE SEQUENCE</scope>
    <source>
        <tissue evidence="1">Shoot tissue taken approximately 20 cm above the soil surface</tissue>
    </source>
</reference>
<accession>A0A0A9EUJ2</accession>
<proteinExistence type="predicted"/>
<organism evidence="1">
    <name type="scientific">Arundo donax</name>
    <name type="common">Giant reed</name>
    <name type="synonym">Donax arundinaceus</name>
    <dbReference type="NCBI Taxonomy" id="35708"/>
    <lineage>
        <taxon>Eukaryota</taxon>
        <taxon>Viridiplantae</taxon>
        <taxon>Streptophyta</taxon>
        <taxon>Embryophyta</taxon>
        <taxon>Tracheophyta</taxon>
        <taxon>Spermatophyta</taxon>
        <taxon>Magnoliopsida</taxon>
        <taxon>Liliopsida</taxon>
        <taxon>Poales</taxon>
        <taxon>Poaceae</taxon>
        <taxon>PACMAD clade</taxon>
        <taxon>Arundinoideae</taxon>
        <taxon>Arundineae</taxon>
        <taxon>Arundo</taxon>
    </lineage>
</organism>